<feature type="transmembrane region" description="Helical" evidence="8">
    <location>
        <begin position="995"/>
        <end position="1015"/>
    </location>
</feature>
<feature type="transmembrane region" description="Helical" evidence="8">
    <location>
        <begin position="832"/>
        <end position="854"/>
    </location>
</feature>
<feature type="transmembrane region" description="Helical" evidence="8">
    <location>
        <begin position="866"/>
        <end position="886"/>
    </location>
</feature>
<keyword evidence="6 8" id="KW-0472">Membrane</keyword>
<evidence type="ECO:0000256" key="8">
    <source>
        <dbReference type="SAM" id="Phobius"/>
    </source>
</evidence>
<feature type="region of interest" description="Disordered" evidence="7">
    <location>
        <begin position="334"/>
        <end position="448"/>
    </location>
</feature>
<organism evidence="12 13">
    <name type="scientific">Ostreococcus tauri</name>
    <name type="common">Marine green alga</name>
    <dbReference type="NCBI Taxonomy" id="70448"/>
    <lineage>
        <taxon>Eukaryota</taxon>
        <taxon>Viridiplantae</taxon>
        <taxon>Chlorophyta</taxon>
        <taxon>Mamiellophyceae</taxon>
        <taxon>Mamiellales</taxon>
        <taxon>Bathycoccaceae</taxon>
        <taxon>Ostreococcus</taxon>
    </lineage>
</organism>
<dbReference type="KEGG" id="ota:OT_ostta17g00940"/>
<feature type="compositionally biased region" description="Basic and acidic residues" evidence="7">
    <location>
        <begin position="342"/>
        <end position="352"/>
    </location>
</feature>
<dbReference type="Pfam" id="PF13967">
    <property type="entry name" value="RSN1_TM"/>
    <property type="match status" value="1"/>
</dbReference>
<feature type="transmembrane region" description="Helical" evidence="8">
    <location>
        <begin position="1021"/>
        <end position="1040"/>
    </location>
</feature>
<feature type="region of interest" description="Disordered" evidence="7">
    <location>
        <begin position="247"/>
        <end position="280"/>
    </location>
</feature>
<comment type="similarity">
    <text evidence="2">Belongs to the CSC1 (TC 1.A.17) family.</text>
</comment>
<keyword evidence="13" id="KW-1185">Reference proteome</keyword>
<dbReference type="PANTHER" id="PTHR13018:SF5">
    <property type="entry name" value="RE44586P"/>
    <property type="match status" value="1"/>
</dbReference>
<dbReference type="GO" id="GO:0005227">
    <property type="term" value="F:calcium-activated cation channel activity"/>
    <property type="evidence" value="ECO:0007669"/>
    <property type="project" value="InterPro"/>
</dbReference>
<feature type="compositionally biased region" description="Polar residues" evidence="7">
    <location>
        <begin position="380"/>
        <end position="391"/>
    </location>
</feature>
<dbReference type="FunCoup" id="A0A096P8G8">
    <property type="interactions" value="961"/>
</dbReference>
<keyword evidence="5 8" id="KW-1133">Transmembrane helix</keyword>
<proteinExistence type="inferred from homology"/>
<feature type="domain" description="CSC1/OSCA1-like N-terminal transmembrane" evidence="10">
    <location>
        <begin position="37"/>
        <end position="198"/>
    </location>
</feature>
<dbReference type="InterPro" id="IPR027815">
    <property type="entry name" value="CSC1/OSCA1-like_cyt"/>
</dbReference>
<keyword evidence="4 8" id="KW-0812">Transmembrane</keyword>
<dbReference type="PANTHER" id="PTHR13018">
    <property type="entry name" value="PROBABLE MEMBRANE PROTEIN DUF221-RELATED"/>
    <property type="match status" value="1"/>
</dbReference>
<evidence type="ECO:0000313" key="12">
    <source>
        <dbReference type="EMBL" id="CEG00546.1"/>
    </source>
</evidence>
<evidence type="ECO:0000259" key="9">
    <source>
        <dbReference type="Pfam" id="PF02714"/>
    </source>
</evidence>
<evidence type="ECO:0008006" key="14">
    <source>
        <dbReference type="Google" id="ProtNLM"/>
    </source>
</evidence>
<feature type="transmembrane region" description="Helical" evidence="8">
    <location>
        <begin position="121"/>
        <end position="138"/>
    </location>
</feature>
<dbReference type="Pfam" id="PF14703">
    <property type="entry name" value="PHM7_cyt"/>
    <property type="match status" value="1"/>
</dbReference>
<feature type="transmembrane region" description="Helical" evidence="8">
    <location>
        <begin position="732"/>
        <end position="754"/>
    </location>
</feature>
<reference evidence="13" key="1">
    <citation type="journal article" date="2006" name="Proc. Natl. Acad. Sci. U.S.A.">
        <title>Genome analysis of the smallest free-living eukaryote Ostreococcus tauri unveils many unique features.</title>
        <authorList>
            <person name="Derelle E."/>
            <person name="Ferraz C."/>
            <person name="Rombauts S."/>
            <person name="Rouze P."/>
            <person name="Worden A.Z."/>
            <person name="Robbens S."/>
            <person name="Partensky F."/>
            <person name="Degroeve S."/>
            <person name="Echeynie S."/>
            <person name="Cooke R."/>
            <person name="Saeys Y."/>
            <person name="Wuyts J."/>
            <person name="Jabbari K."/>
            <person name="Bowler C."/>
            <person name="Panaud O."/>
            <person name="Piegu B."/>
            <person name="Ball S.G."/>
            <person name="Ral J.-P."/>
            <person name="Bouget F.-Y."/>
            <person name="Piganeau G."/>
            <person name="De Baets B."/>
            <person name="Picard A."/>
            <person name="Delseny M."/>
            <person name="Demaille J."/>
            <person name="Van de Peer Y."/>
            <person name="Moreau H."/>
        </authorList>
    </citation>
    <scope>NUCLEOTIDE SEQUENCE [LARGE SCALE GENOMIC DNA]</scope>
    <source>
        <strain evidence="13">OTTH 0595 / CCAP 157/2 / RCC745</strain>
    </source>
</reference>
<evidence type="ECO:0000256" key="3">
    <source>
        <dbReference type="ARBA" id="ARBA00022448"/>
    </source>
</evidence>
<evidence type="ECO:0000256" key="1">
    <source>
        <dbReference type="ARBA" id="ARBA00004141"/>
    </source>
</evidence>
<dbReference type="InterPro" id="IPR003864">
    <property type="entry name" value="CSC1/OSCA1-like_7TM"/>
</dbReference>
<sequence length="1107" mass="123963">MSSPTAPVPRVETASTIGTCDVSNVACVNTDVADAEVLSAFAVYVALSSLVLVLFGALRDKVPIYTGRTLLRSLRSSGSAPEMRRMDGARGGGAPADEEVVNTAGLDALVFLRITQFGTQLFAPMAVIGAFALVPAHLSRSFYTSTLTTSGAGGKLDDEKHVLMRMTIANLEKRSELAWLHVCVFWVFTAYTLWLLDRHYQSYEFLRQVYGTTTGESNPWRAVHIPQTVFQKLLRQGMDTNLEFATEMSRDAHTTTTTSTETGSRAPPSRPRRTSVIGMPSFMRRVMDDRASNNARAKANTSQDVTHLQASGEEGRIDDIDWHVLLEVLSGPSRDTASVRELSNEQKVERFRRASVSSSMRAPQAQPSRGYHSHLGPLTSAISAPSQQLTSLAEDATSSRRSTGIDRQLSMPGSSRDIGDSPRSMSEISMASMNDSDPGPSSLRGDFAGASTMQNIDNVAIDDVAIKHKWWKGLDIAEEVWGEELKTMMARNRRDNVDSSETMNRPNRIDIAADLESGKDGNDSYEHDPAPVPSIDDRRYIAAIALEEEDGVKREVIVSVLIQNYCVLMTDVGGGRESADSWQDIRGIEKFFKGMFPDEFLMVIPLQDYRVVDDLLMEHDRLVNQIEKLGMPRVQHRRRRRGLSVIDEINSLRKRLATIEHLVVRERSNIRSAKPGPSCIVAFKSQYATAIAAQCRITSRQRDLFSIQPAPGPDNINWQSVLLRRHERKFRAVVIFPLILAVILIPTGMFAGILSSLCVANQFGAKQSSNLNWYCTNDSAKYLRVVVQGILPPILLTVWETFVVSFGMMYLVQAQSKYSSLSRTDESFAKYYFLWAFLNVFFGTVSGFAIQRYVHALNTEGVDAMFELVGTSLPLTSNFFLLWLVFRGVYLPTQRLIFPHAGVLCMIINRWCCCLGCSVTSRDRAIKYSPRSIRLGREVGVFAMVMMIGLVFSTVAPIITVVATFFYVFNFIIWRYHVMFVYERSYESGGMMWNTFCTLTIYSLMIAQFFLSFVLLSKEAYAAALALWITILPVLSRSMYKFRNLATELRWSVPLPLAASAPKAAFNAEAYIHPALQRNSMGWHPEFGKVWRGYPNVTVKETRIFRR</sequence>
<comment type="subcellular location">
    <subcellularLocation>
        <location evidence="1">Membrane</location>
        <topology evidence="1">Multi-pass membrane protein</topology>
    </subcellularLocation>
</comment>
<feature type="transmembrane region" description="Helical" evidence="8">
    <location>
        <begin position="790"/>
        <end position="812"/>
    </location>
</feature>
<evidence type="ECO:0000256" key="4">
    <source>
        <dbReference type="ARBA" id="ARBA00022692"/>
    </source>
</evidence>
<evidence type="ECO:0000256" key="7">
    <source>
        <dbReference type="SAM" id="MobiDB-lite"/>
    </source>
</evidence>
<feature type="compositionally biased region" description="Polar residues" evidence="7">
    <location>
        <begin position="423"/>
        <end position="435"/>
    </location>
</feature>
<feature type="transmembrane region" description="Helical" evidence="8">
    <location>
        <begin position="898"/>
        <end position="921"/>
    </location>
</feature>
<dbReference type="InParanoid" id="A0A096P8G8"/>
<gene>
    <name evidence="12" type="ORF">OT_ostta17g00940</name>
</gene>
<dbReference type="GO" id="GO:0005886">
    <property type="term" value="C:plasma membrane"/>
    <property type="evidence" value="ECO:0007669"/>
    <property type="project" value="TreeGrafter"/>
</dbReference>
<comment type="caution">
    <text evidence="12">The sequence shown here is derived from an EMBL/GenBank/DDBJ whole genome shotgun (WGS) entry which is preliminary data.</text>
</comment>
<feature type="transmembrane region" description="Helical" evidence="8">
    <location>
        <begin position="941"/>
        <end position="974"/>
    </location>
</feature>
<feature type="domain" description="CSC1/OSCA1-like cytosolic" evidence="11">
    <location>
        <begin position="581"/>
        <end position="719"/>
    </location>
</feature>
<dbReference type="EMBL" id="CAID01000017">
    <property type="protein sequence ID" value="CEG00546.1"/>
    <property type="molecule type" value="Genomic_DNA"/>
</dbReference>
<feature type="compositionally biased region" description="Polar residues" evidence="7">
    <location>
        <begin position="355"/>
        <end position="367"/>
    </location>
</feature>
<dbReference type="Proteomes" id="UP000009170">
    <property type="component" value="Unassembled WGS sequence"/>
</dbReference>
<protein>
    <recommendedName>
        <fullName evidence="14">CSC1/OSCA1-like 7TM region domain-containing protein</fullName>
    </recommendedName>
</protein>
<name>A0A096P8G8_OSTTA</name>
<evidence type="ECO:0000256" key="2">
    <source>
        <dbReference type="ARBA" id="ARBA00007779"/>
    </source>
</evidence>
<feature type="compositionally biased region" description="Low complexity" evidence="7">
    <location>
        <begin position="254"/>
        <end position="267"/>
    </location>
</feature>
<feature type="transmembrane region" description="Helical" evidence="8">
    <location>
        <begin position="177"/>
        <end position="196"/>
    </location>
</feature>
<evidence type="ECO:0000259" key="10">
    <source>
        <dbReference type="Pfam" id="PF13967"/>
    </source>
</evidence>
<evidence type="ECO:0000256" key="6">
    <source>
        <dbReference type="ARBA" id="ARBA00023136"/>
    </source>
</evidence>
<keyword evidence="3" id="KW-0813">Transport</keyword>
<reference evidence="12 13" key="2">
    <citation type="journal article" date="2014" name="BMC Genomics">
        <title>An improved genome of the model marine alga Ostreococcus tauri unfolds by assessing Illumina de novo assemblies.</title>
        <authorList>
            <person name="Blanc-Mathieu R."/>
            <person name="Verhelst B."/>
            <person name="Derelle E."/>
            <person name="Rombauts S."/>
            <person name="Bouget F.Y."/>
            <person name="Carre I."/>
            <person name="Chateau A."/>
            <person name="Eyre-Walker A."/>
            <person name="Grimsley N."/>
            <person name="Moreau H."/>
            <person name="Piegu B."/>
            <person name="Rivals E."/>
            <person name="Schackwitz W."/>
            <person name="Van de Peer Y."/>
            <person name="Piganeau G."/>
        </authorList>
    </citation>
    <scope>NUCLEOTIDE SEQUENCE [LARGE SCALE GENOMIC DNA]</scope>
    <source>
        <strain evidence="13">OTTH 0595 / CCAP 157/2 / RCC745</strain>
    </source>
</reference>
<dbReference type="OrthoDB" id="1689567at2759"/>
<feature type="compositionally biased region" description="Polar residues" evidence="7">
    <location>
        <begin position="292"/>
        <end position="309"/>
    </location>
</feature>
<evidence type="ECO:0000313" key="13">
    <source>
        <dbReference type="Proteomes" id="UP000009170"/>
    </source>
</evidence>
<feature type="transmembrane region" description="Helical" evidence="8">
    <location>
        <begin position="38"/>
        <end position="58"/>
    </location>
</feature>
<dbReference type="Pfam" id="PF02714">
    <property type="entry name" value="RSN1_7TM"/>
    <property type="match status" value="1"/>
</dbReference>
<feature type="region of interest" description="Disordered" evidence="7">
    <location>
        <begin position="292"/>
        <end position="312"/>
    </location>
</feature>
<feature type="domain" description="CSC1/OSCA1-like 7TM region" evidence="9">
    <location>
        <begin position="733"/>
        <end position="1011"/>
    </location>
</feature>
<dbReference type="InterPro" id="IPR032880">
    <property type="entry name" value="CSC1/OSCA1-like_N"/>
</dbReference>
<dbReference type="AlphaFoldDB" id="A0A096P8G8"/>
<evidence type="ECO:0000259" key="11">
    <source>
        <dbReference type="Pfam" id="PF14703"/>
    </source>
</evidence>
<accession>A0A096P8G8</accession>
<dbReference type="RefSeq" id="XP_022840437.1">
    <property type="nucleotide sequence ID" value="XM_022984134.1"/>
</dbReference>
<dbReference type="GeneID" id="9831283"/>
<evidence type="ECO:0000256" key="5">
    <source>
        <dbReference type="ARBA" id="ARBA00022989"/>
    </source>
</evidence>
<dbReference type="InterPro" id="IPR045122">
    <property type="entry name" value="Csc1-like"/>
</dbReference>